<accession>A0ABW4KC07</accession>
<comment type="caution">
    <text evidence="3">The sequence shown here is derived from an EMBL/GenBank/DDBJ whole genome shotgun (WGS) entry which is preliminary data.</text>
</comment>
<evidence type="ECO:0000256" key="1">
    <source>
        <dbReference type="SAM" id="MobiDB-lite"/>
    </source>
</evidence>
<reference evidence="4" key="1">
    <citation type="journal article" date="2019" name="Int. J. Syst. Evol. Microbiol.">
        <title>The Global Catalogue of Microorganisms (GCM) 10K type strain sequencing project: providing services to taxonomists for standard genome sequencing and annotation.</title>
        <authorList>
            <consortium name="The Broad Institute Genomics Platform"/>
            <consortium name="The Broad Institute Genome Sequencing Center for Infectious Disease"/>
            <person name="Wu L."/>
            <person name="Ma J."/>
        </authorList>
    </citation>
    <scope>NUCLEOTIDE SEQUENCE [LARGE SCALE GENOMIC DNA]</scope>
    <source>
        <strain evidence="4">CGMCC 1.12295</strain>
    </source>
</reference>
<feature type="compositionally biased region" description="Basic and acidic residues" evidence="1">
    <location>
        <begin position="204"/>
        <end position="222"/>
    </location>
</feature>
<dbReference type="Pfam" id="PF11181">
    <property type="entry name" value="YflT"/>
    <property type="match status" value="1"/>
</dbReference>
<keyword evidence="4" id="KW-1185">Reference proteome</keyword>
<gene>
    <name evidence="3" type="ORF">ACFSCZ_02005</name>
</gene>
<dbReference type="RefSeq" id="WP_380772006.1">
    <property type="nucleotide sequence ID" value="NZ_JBHUEO010000004.1"/>
</dbReference>
<evidence type="ECO:0000259" key="2">
    <source>
        <dbReference type="Pfam" id="PF11181"/>
    </source>
</evidence>
<dbReference type="Proteomes" id="UP001597301">
    <property type="component" value="Unassembled WGS sequence"/>
</dbReference>
<feature type="compositionally biased region" description="Polar residues" evidence="1">
    <location>
        <begin position="162"/>
        <end position="174"/>
    </location>
</feature>
<name>A0ABW4KC07_9BACI</name>
<organism evidence="3 4">
    <name type="scientific">Siminovitchia sediminis</name>
    <dbReference type="NCBI Taxonomy" id="1274353"/>
    <lineage>
        <taxon>Bacteria</taxon>
        <taxon>Bacillati</taxon>
        <taxon>Bacillota</taxon>
        <taxon>Bacilli</taxon>
        <taxon>Bacillales</taxon>
        <taxon>Bacillaceae</taxon>
        <taxon>Siminovitchia</taxon>
    </lineage>
</organism>
<sequence>MLNVVGIYGTSFDAMKAIDTLKHDGIDDRHIHVVVNDELKSRTIEDKSRAIVKDVQTNDVEHDNFWEELKSFFTDQDLNIGKTEAEAERYSKEVENGQILVLVGSNADQGRSRLLSTENIPVNETVSLKVHGEKVDNQMTGDRFNQEDHTPQAKKPGYPSYATKSNPDLLQQSGRPKVREESMTSLAGRQKEYEEEINPFENRYLPDKNRSSDLRDDGNSLS</sequence>
<feature type="region of interest" description="Disordered" evidence="1">
    <location>
        <begin position="132"/>
        <end position="222"/>
    </location>
</feature>
<evidence type="ECO:0000313" key="3">
    <source>
        <dbReference type="EMBL" id="MFD1705525.1"/>
    </source>
</evidence>
<protein>
    <submittedName>
        <fullName evidence="3">General stress protein</fullName>
    </submittedName>
</protein>
<dbReference type="EMBL" id="JBHUEO010000004">
    <property type="protein sequence ID" value="MFD1705525.1"/>
    <property type="molecule type" value="Genomic_DNA"/>
</dbReference>
<evidence type="ECO:0000313" key="4">
    <source>
        <dbReference type="Proteomes" id="UP001597301"/>
    </source>
</evidence>
<feature type="domain" description="General stress protein 17M-like" evidence="2">
    <location>
        <begin position="4"/>
        <end position="97"/>
    </location>
</feature>
<proteinExistence type="predicted"/>
<dbReference type="InterPro" id="IPR025889">
    <property type="entry name" value="GSP17M-like_dom"/>
</dbReference>